<dbReference type="PANTHER" id="PTHR42751">
    <property type="entry name" value="SODIUM/HYDROGEN EXCHANGER FAMILY/TRKA DOMAIN PROTEIN"/>
    <property type="match status" value="1"/>
</dbReference>
<reference evidence="10 11" key="1">
    <citation type="submission" date="2020-12" db="EMBL/GenBank/DDBJ databases">
        <title>Brachybacterium sp. MASK1Z-5, whole genome shotgun sequence.</title>
        <authorList>
            <person name="Tuo L."/>
        </authorList>
    </citation>
    <scope>NUCLEOTIDE SEQUENCE [LARGE SCALE GENOMIC DNA]</scope>
    <source>
        <strain evidence="10 11">MASK1Z-5</strain>
    </source>
</reference>
<comment type="subcellular location">
    <subcellularLocation>
        <location evidence="1">Membrane</location>
        <topology evidence="1">Multi-pass membrane protein</topology>
    </subcellularLocation>
</comment>
<dbReference type="InterPro" id="IPR038770">
    <property type="entry name" value="Na+/solute_symporter_sf"/>
</dbReference>
<comment type="similarity">
    <text evidence="2">Belongs to the monovalent cation:proton antiporter 2 (CPA2) transporter (TC 2.A.37) family.</text>
</comment>
<feature type="transmembrane region" description="Helical" evidence="7">
    <location>
        <begin position="198"/>
        <end position="215"/>
    </location>
</feature>
<feature type="transmembrane region" description="Helical" evidence="7">
    <location>
        <begin position="169"/>
        <end position="186"/>
    </location>
</feature>
<dbReference type="Proteomes" id="UP000612352">
    <property type="component" value="Unassembled WGS sequence"/>
</dbReference>
<sequence length="537" mass="57386">MGELLVTYLVVVFGLGLLARLLRLPPLIGYLGAGFLLHAIGVAELSALPMLADLGVALMLFAIGLHLDLRVLLRIEVWLTAGAHMLAMTVIGAVFLAVLGLVGLAGPEPLHKLLELALVLSFSSTIMVLKVLADRDDEQSLYGRICIGVLIMQDVIAVVLIAVSTGSAPSPWSLGLLVVVPALVVVTRRWHRLGDGDLGALFGLAMALVPGYALFEYLGLSGGLGSLLMGVILSKHTGADKLARTMFTLKELLLVCFFVEIGFEGVPTLRDVIDGLSLLLLLPVQAAMSWLLLWLLGLRNRTSVLASLLLANYSEFALILAAVGVQAGWLSTQWLNALVVAVTGGFILSSLSNPLATTLGTRLAMRLPKHAPERLHRDDRPIDLANAEAVVLGMGRVGRMAYLQLRDVHGYRVLGVEHDAALVTTLRSHGFRVVEGDATDRDFWLRVREDAGVVVVVLAMPTQTANLGALGELRLVGGERPGRVIAAIAKYTEDVDEFERAGLSTVVHLYAGAGETLADRAAEARAEWSDGMPRSDG</sequence>
<feature type="transmembrane region" description="Helical" evidence="7">
    <location>
        <begin position="113"/>
        <end position="133"/>
    </location>
</feature>
<dbReference type="InterPro" id="IPR006153">
    <property type="entry name" value="Cation/H_exchanger_TM"/>
</dbReference>
<evidence type="ECO:0000256" key="2">
    <source>
        <dbReference type="ARBA" id="ARBA00005551"/>
    </source>
</evidence>
<feature type="transmembrane region" description="Helical" evidence="7">
    <location>
        <begin position="85"/>
        <end position="107"/>
    </location>
</feature>
<evidence type="ECO:0000313" key="11">
    <source>
        <dbReference type="Proteomes" id="UP000612352"/>
    </source>
</evidence>
<keyword evidence="6 7" id="KW-0472">Membrane</keyword>
<evidence type="ECO:0000256" key="1">
    <source>
        <dbReference type="ARBA" id="ARBA00004141"/>
    </source>
</evidence>
<dbReference type="PANTHER" id="PTHR42751:SF1">
    <property type="entry name" value="CATION_PROTON ANTIPORTER YBAL-RELATED"/>
    <property type="match status" value="1"/>
</dbReference>
<name>A0ABS1B6P6_9MICO</name>
<feature type="domain" description="Cation/H+ exchanger transmembrane" evidence="8">
    <location>
        <begin position="11"/>
        <end position="347"/>
    </location>
</feature>
<keyword evidence="11" id="KW-1185">Reference proteome</keyword>
<accession>A0ABS1B6P6</accession>
<evidence type="ECO:0000313" key="10">
    <source>
        <dbReference type="EMBL" id="MBK0330296.1"/>
    </source>
</evidence>
<feature type="transmembrane region" description="Helical" evidence="7">
    <location>
        <begin position="308"/>
        <end position="329"/>
    </location>
</feature>
<gene>
    <name evidence="10" type="ORF">I8D64_02630</name>
</gene>
<keyword evidence="3" id="KW-0813">Transport</keyword>
<evidence type="ECO:0000256" key="6">
    <source>
        <dbReference type="ARBA" id="ARBA00023136"/>
    </source>
</evidence>
<evidence type="ECO:0000259" key="9">
    <source>
        <dbReference type="Pfam" id="PF02254"/>
    </source>
</evidence>
<feature type="transmembrane region" description="Helical" evidence="7">
    <location>
        <begin position="275"/>
        <end position="296"/>
    </location>
</feature>
<feature type="transmembrane region" description="Helical" evidence="7">
    <location>
        <begin position="145"/>
        <end position="163"/>
    </location>
</feature>
<dbReference type="InterPro" id="IPR003148">
    <property type="entry name" value="RCK_N"/>
</dbReference>
<organism evidence="10 11">
    <name type="scientific">Brachybacterium halotolerans</name>
    <dbReference type="NCBI Taxonomy" id="2795215"/>
    <lineage>
        <taxon>Bacteria</taxon>
        <taxon>Bacillati</taxon>
        <taxon>Actinomycetota</taxon>
        <taxon>Actinomycetes</taxon>
        <taxon>Micrococcales</taxon>
        <taxon>Dermabacteraceae</taxon>
        <taxon>Brachybacterium</taxon>
    </lineage>
</organism>
<dbReference type="SUPFAM" id="SSF51735">
    <property type="entry name" value="NAD(P)-binding Rossmann-fold domains"/>
    <property type="match status" value="1"/>
</dbReference>
<dbReference type="Gene3D" id="3.40.50.720">
    <property type="entry name" value="NAD(P)-binding Rossmann-like Domain"/>
    <property type="match status" value="1"/>
</dbReference>
<evidence type="ECO:0000256" key="4">
    <source>
        <dbReference type="ARBA" id="ARBA00022692"/>
    </source>
</evidence>
<comment type="caution">
    <text evidence="10">The sequence shown here is derived from an EMBL/GenBank/DDBJ whole genome shotgun (WGS) entry which is preliminary data.</text>
</comment>
<evidence type="ECO:0000256" key="3">
    <source>
        <dbReference type="ARBA" id="ARBA00022448"/>
    </source>
</evidence>
<feature type="transmembrane region" description="Helical" evidence="7">
    <location>
        <begin position="335"/>
        <end position="356"/>
    </location>
</feature>
<feature type="domain" description="RCK N-terminal" evidence="9">
    <location>
        <begin position="390"/>
        <end position="508"/>
    </location>
</feature>
<evidence type="ECO:0000256" key="7">
    <source>
        <dbReference type="SAM" id="Phobius"/>
    </source>
</evidence>
<evidence type="ECO:0000259" key="8">
    <source>
        <dbReference type="Pfam" id="PF00999"/>
    </source>
</evidence>
<evidence type="ECO:0000256" key="5">
    <source>
        <dbReference type="ARBA" id="ARBA00022989"/>
    </source>
</evidence>
<dbReference type="InterPro" id="IPR036291">
    <property type="entry name" value="NAD(P)-bd_dom_sf"/>
</dbReference>
<feature type="transmembrane region" description="Helical" evidence="7">
    <location>
        <begin position="6"/>
        <end position="22"/>
    </location>
</feature>
<keyword evidence="4 7" id="KW-0812">Transmembrane</keyword>
<protein>
    <submittedName>
        <fullName evidence="10">Cation:proton antiporter</fullName>
    </submittedName>
</protein>
<keyword evidence="5 7" id="KW-1133">Transmembrane helix</keyword>
<proteinExistence type="inferred from homology"/>
<dbReference type="RefSeq" id="WP_200500922.1">
    <property type="nucleotide sequence ID" value="NZ_JAEDAJ010000001.1"/>
</dbReference>
<dbReference type="EMBL" id="JAEDAJ010000001">
    <property type="protein sequence ID" value="MBK0330296.1"/>
    <property type="molecule type" value="Genomic_DNA"/>
</dbReference>
<dbReference type="Gene3D" id="1.20.1530.20">
    <property type="match status" value="1"/>
</dbReference>
<dbReference type="Pfam" id="PF02254">
    <property type="entry name" value="TrkA_N"/>
    <property type="match status" value="1"/>
</dbReference>
<dbReference type="Pfam" id="PF00999">
    <property type="entry name" value="Na_H_Exchanger"/>
    <property type="match status" value="1"/>
</dbReference>